<feature type="compositionally biased region" description="Basic and acidic residues" evidence="1">
    <location>
        <begin position="289"/>
        <end position="301"/>
    </location>
</feature>
<gene>
    <name evidence="4" type="ORF">ACFQKB_07540</name>
</gene>
<dbReference type="EMBL" id="JBHSXS010000003">
    <property type="protein sequence ID" value="MFC6879618.1"/>
    <property type="molecule type" value="Genomic_DNA"/>
</dbReference>
<accession>A0ABW2CCU9</accession>
<dbReference type="InterPro" id="IPR025161">
    <property type="entry name" value="IS402-like_dom"/>
</dbReference>
<evidence type="ECO:0000313" key="5">
    <source>
        <dbReference type="Proteomes" id="UP001596380"/>
    </source>
</evidence>
<proteinExistence type="predicted"/>
<feature type="domain" description="Insertion element IS402-like" evidence="3">
    <location>
        <begin position="12"/>
        <end position="87"/>
    </location>
</feature>
<evidence type="ECO:0000256" key="1">
    <source>
        <dbReference type="SAM" id="MobiDB-lite"/>
    </source>
</evidence>
<dbReference type="NCBIfam" id="NF033580">
    <property type="entry name" value="transpos_IS5_3"/>
    <property type="match status" value="1"/>
</dbReference>
<feature type="region of interest" description="Disordered" evidence="1">
    <location>
        <begin position="253"/>
        <end position="345"/>
    </location>
</feature>
<name>A0ABW2CCU9_9ACTN</name>
<dbReference type="RefSeq" id="WP_160821588.1">
    <property type="nucleotide sequence ID" value="NZ_JBHSXE010000001.1"/>
</dbReference>
<dbReference type="PANTHER" id="PTHR30007">
    <property type="entry name" value="PHP DOMAIN PROTEIN"/>
    <property type="match status" value="1"/>
</dbReference>
<organism evidence="4 5">
    <name type="scientific">Actinomadura yumaensis</name>
    <dbReference type="NCBI Taxonomy" id="111807"/>
    <lineage>
        <taxon>Bacteria</taxon>
        <taxon>Bacillati</taxon>
        <taxon>Actinomycetota</taxon>
        <taxon>Actinomycetes</taxon>
        <taxon>Streptosporangiales</taxon>
        <taxon>Thermomonosporaceae</taxon>
        <taxon>Actinomadura</taxon>
    </lineage>
</organism>
<dbReference type="Pfam" id="PF01609">
    <property type="entry name" value="DDE_Tnp_1"/>
    <property type="match status" value="1"/>
</dbReference>
<dbReference type="InterPro" id="IPR002559">
    <property type="entry name" value="Transposase_11"/>
</dbReference>
<feature type="domain" description="Transposase IS4-like" evidence="2">
    <location>
        <begin position="106"/>
        <end position="238"/>
    </location>
</feature>
<sequence length="345" mass="38913">MTRRRYTCDTTAAEWALIEPLLPVPACRTTAGGRPEKHHRRDIVDAIRYVTDNGCKWRALPHDYGVPWQTVYGFFARWARASVLTRIRDALREMVRARAGRCPRPVTAILDSQTVKAAETVAKDQRGYDAAKKINGRKRHVAVDTQCLPLLVMVTPADRPDRDLLARLRILHPQLALAWADSAYAGTLIAWADRFLHLTLKTVRRPIGQKGFVVLPRRWIVERTLGWFMRARRNAQRVSVKRLLNANAYRGRPSRRCCSRSAASQPGTTPWRSRHAASRHRGEQYCASERLRTPTGHDRPHTGHRATGRSARISAPVGPRAAPASTSRANAASYSARARRPSRHA</sequence>
<keyword evidence="5" id="KW-1185">Reference proteome</keyword>
<protein>
    <submittedName>
        <fullName evidence="4">IS5 family transposase</fullName>
    </submittedName>
</protein>
<reference evidence="5" key="1">
    <citation type="journal article" date="2019" name="Int. J. Syst. Evol. Microbiol.">
        <title>The Global Catalogue of Microorganisms (GCM) 10K type strain sequencing project: providing services to taxonomists for standard genome sequencing and annotation.</title>
        <authorList>
            <consortium name="The Broad Institute Genomics Platform"/>
            <consortium name="The Broad Institute Genome Sequencing Center for Infectious Disease"/>
            <person name="Wu L."/>
            <person name="Ma J."/>
        </authorList>
    </citation>
    <scope>NUCLEOTIDE SEQUENCE [LARGE SCALE GENOMIC DNA]</scope>
    <source>
        <strain evidence="5">JCM 3369</strain>
    </source>
</reference>
<evidence type="ECO:0000259" key="3">
    <source>
        <dbReference type="Pfam" id="PF13340"/>
    </source>
</evidence>
<dbReference type="Pfam" id="PF13340">
    <property type="entry name" value="DUF4096"/>
    <property type="match status" value="1"/>
</dbReference>
<evidence type="ECO:0000313" key="4">
    <source>
        <dbReference type="EMBL" id="MFC6879618.1"/>
    </source>
</evidence>
<dbReference type="Proteomes" id="UP001596380">
    <property type="component" value="Unassembled WGS sequence"/>
</dbReference>
<feature type="compositionally biased region" description="Low complexity" evidence="1">
    <location>
        <begin position="319"/>
        <end position="336"/>
    </location>
</feature>
<evidence type="ECO:0000259" key="2">
    <source>
        <dbReference type="Pfam" id="PF01609"/>
    </source>
</evidence>
<dbReference type="PANTHER" id="PTHR30007:SF0">
    <property type="entry name" value="TRANSPOSASE"/>
    <property type="match status" value="1"/>
</dbReference>
<comment type="caution">
    <text evidence="4">The sequence shown here is derived from an EMBL/GenBank/DDBJ whole genome shotgun (WGS) entry which is preliminary data.</text>
</comment>